<dbReference type="PANTHER" id="PTHR31480">
    <property type="entry name" value="BIFUNCTIONAL LYCOPENE CYCLASE/PHYTOENE SYNTHASE"/>
    <property type="match status" value="1"/>
</dbReference>
<evidence type="ECO:0000313" key="1">
    <source>
        <dbReference type="EMBL" id="ABI56260.1"/>
    </source>
</evidence>
<name>Q0AA77_ALKEH</name>
<dbReference type="KEGG" id="aeh:Mlg_0906"/>
<evidence type="ECO:0000313" key="2">
    <source>
        <dbReference type="Proteomes" id="UP000001962"/>
    </source>
</evidence>
<accession>Q0AA77</accession>
<dbReference type="InterPro" id="IPR008949">
    <property type="entry name" value="Isoprenoid_synthase_dom_sf"/>
</dbReference>
<dbReference type="Proteomes" id="UP000001962">
    <property type="component" value="Chromosome"/>
</dbReference>
<dbReference type="AlphaFoldDB" id="Q0AA77"/>
<dbReference type="HOGENOM" id="CLU_037269_1_1_6"/>
<dbReference type="EMBL" id="CP000453">
    <property type="protein sequence ID" value="ABI56260.1"/>
    <property type="molecule type" value="Genomic_DNA"/>
</dbReference>
<dbReference type="Gene3D" id="1.10.600.10">
    <property type="entry name" value="Farnesyl Diphosphate Synthase"/>
    <property type="match status" value="1"/>
</dbReference>
<organism evidence="1 2">
    <name type="scientific">Alkalilimnicola ehrlichii (strain ATCC BAA-1101 / DSM 17681 / MLHE-1)</name>
    <dbReference type="NCBI Taxonomy" id="187272"/>
    <lineage>
        <taxon>Bacteria</taxon>
        <taxon>Pseudomonadati</taxon>
        <taxon>Pseudomonadota</taxon>
        <taxon>Gammaproteobacteria</taxon>
        <taxon>Chromatiales</taxon>
        <taxon>Ectothiorhodospiraceae</taxon>
        <taxon>Alkalilimnicola</taxon>
    </lineage>
</organism>
<protein>
    <submittedName>
        <fullName evidence="1">Squalene/phytoene synthase</fullName>
    </submittedName>
</protein>
<proteinExistence type="predicted"/>
<dbReference type="GO" id="GO:0016765">
    <property type="term" value="F:transferase activity, transferring alkyl or aryl (other than methyl) groups"/>
    <property type="evidence" value="ECO:0007669"/>
    <property type="project" value="UniProtKB-ARBA"/>
</dbReference>
<gene>
    <name evidence="1" type="ordered locus">Mlg_0906</name>
</gene>
<dbReference type="InterPro" id="IPR002060">
    <property type="entry name" value="Squ/phyt_synthse"/>
</dbReference>
<keyword evidence="2" id="KW-1185">Reference proteome</keyword>
<sequence length="284" mass="32439">MQALDYCRKKAAPPGSSLHYALLFATPVQRDGLLALHAFHREVTAIPGEVSDPAVGRAKLDWWRGEIDRVFERQPEHPVGHALVPVIRQSELPRERFEDIITGTALDLEYGVYPSFRELSAYGHQVGCAMADLALRQAGYNDPASARFGHHLGMALLLTGRLRHLGRHARAGRFYLPEDEIHAAGLSREGLLRLPADHPGLQHLLQQQVDRARDFFRQADTALADRDRYAQRPALIMAALYRQLLVELERQGLPMLHRRVHLTPLRKLWLAWRTARRERRHQNQ</sequence>
<reference evidence="2" key="1">
    <citation type="submission" date="2006-08" db="EMBL/GenBank/DDBJ databases">
        <title>Complete sequence of Alkalilimnicola ehrilichei MLHE-1.</title>
        <authorList>
            <person name="Copeland A."/>
            <person name="Lucas S."/>
            <person name="Lapidus A."/>
            <person name="Barry K."/>
            <person name="Detter J.C."/>
            <person name="Glavina del Rio T."/>
            <person name="Hammon N."/>
            <person name="Israni S."/>
            <person name="Dalin E."/>
            <person name="Tice H."/>
            <person name="Pitluck S."/>
            <person name="Sims D."/>
            <person name="Brettin T."/>
            <person name="Bruce D."/>
            <person name="Han C."/>
            <person name="Tapia R."/>
            <person name="Gilna P."/>
            <person name="Schmutz J."/>
            <person name="Larimer F."/>
            <person name="Land M."/>
            <person name="Hauser L."/>
            <person name="Kyrpides N."/>
            <person name="Mikhailova N."/>
            <person name="Oremland R.S."/>
            <person name="Hoeft S.E."/>
            <person name="Switzer-Blum J."/>
            <person name="Kulp T."/>
            <person name="King G."/>
            <person name="Tabita R."/>
            <person name="Witte B."/>
            <person name="Santini J.M."/>
            <person name="Basu P."/>
            <person name="Hollibaugh J.T."/>
            <person name="Xie G."/>
            <person name="Stolz J.F."/>
            <person name="Richardson P."/>
        </authorList>
    </citation>
    <scope>NUCLEOTIDE SEQUENCE [LARGE SCALE GENOMIC DNA]</scope>
    <source>
        <strain evidence="2">ATCC BAA-1101 / DSM 17681 / MLHE-1</strain>
    </source>
</reference>
<dbReference type="SUPFAM" id="SSF48576">
    <property type="entry name" value="Terpenoid synthases"/>
    <property type="match status" value="1"/>
</dbReference>
<dbReference type="Pfam" id="PF00494">
    <property type="entry name" value="SQS_PSY"/>
    <property type="match status" value="1"/>
</dbReference>
<dbReference type="RefSeq" id="WP_011628655.1">
    <property type="nucleotide sequence ID" value="NC_008340.1"/>
</dbReference>
<dbReference type="eggNOG" id="COG1562">
    <property type="taxonomic scope" value="Bacteria"/>
</dbReference>